<dbReference type="SMART" id="SM00231">
    <property type="entry name" value="FA58C"/>
    <property type="match status" value="1"/>
</dbReference>
<keyword evidence="2" id="KW-1185">Reference proteome</keyword>
<proteinExistence type="predicted"/>
<dbReference type="PANTHER" id="PTHR24543">
    <property type="entry name" value="MULTICOPPER OXIDASE-RELATED"/>
    <property type="match status" value="1"/>
</dbReference>
<organism evidence="1 2">
    <name type="scientific">Paramuricea clavata</name>
    <name type="common">Red gorgonian</name>
    <name type="synonym">Violescent sea-whip</name>
    <dbReference type="NCBI Taxonomy" id="317549"/>
    <lineage>
        <taxon>Eukaryota</taxon>
        <taxon>Metazoa</taxon>
        <taxon>Cnidaria</taxon>
        <taxon>Anthozoa</taxon>
        <taxon>Octocorallia</taxon>
        <taxon>Malacalcyonacea</taxon>
        <taxon>Plexauridae</taxon>
        <taxon>Paramuricea</taxon>
    </lineage>
</organism>
<evidence type="ECO:0000313" key="1">
    <source>
        <dbReference type="EMBL" id="CAB4023766.1"/>
    </source>
</evidence>
<evidence type="ECO:0000313" key="2">
    <source>
        <dbReference type="Proteomes" id="UP001152795"/>
    </source>
</evidence>
<dbReference type="OrthoDB" id="5979835at2759"/>
<dbReference type="EMBL" id="CACRXK020012669">
    <property type="protein sequence ID" value="CAB4023766.1"/>
    <property type="molecule type" value="Genomic_DNA"/>
</dbReference>
<dbReference type="InterPro" id="IPR000421">
    <property type="entry name" value="FA58C"/>
</dbReference>
<gene>
    <name evidence="1" type="ORF">PACLA_8A036630</name>
</gene>
<feature type="non-terminal residue" evidence="1">
    <location>
        <position position="1"/>
    </location>
</feature>
<sequence>MFNRSEILDSQIRSSVQTPVDHGSHAARLNFPLGWLGKESGDYIQVDFGRRASITEIWSQGAGDGSSWTRNFTVAMSNDGVNFLDYKEYGARKTFFANIDHSSIVVQKPLHVIFARFIRIIVDHFVNRPGLRLEFLESLV</sequence>
<reference evidence="1" key="1">
    <citation type="submission" date="2020-04" db="EMBL/GenBank/DDBJ databases">
        <authorList>
            <person name="Alioto T."/>
            <person name="Alioto T."/>
            <person name="Gomez Garrido J."/>
        </authorList>
    </citation>
    <scope>NUCLEOTIDE SEQUENCE</scope>
    <source>
        <strain evidence="1">A484AB</strain>
    </source>
</reference>
<dbReference type="Gene3D" id="2.60.120.260">
    <property type="entry name" value="Galactose-binding domain-like"/>
    <property type="match status" value="1"/>
</dbReference>
<dbReference type="PROSITE" id="PS50022">
    <property type="entry name" value="FA58C_3"/>
    <property type="match status" value="1"/>
</dbReference>
<name>A0A6S7IWK2_PARCT</name>
<accession>A0A6S7IWK2</accession>
<dbReference type="Proteomes" id="UP001152795">
    <property type="component" value="Unassembled WGS sequence"/>
</dbReference>
<dbReference type="InterPro" id="IPR008979">
    <property type="entry name" value="Galactose-bd-like_sf"/>
</dbReference>
<dbReference type="SUPFAM" id="SSF49785">
    <property type="entry name" value="Galactose-binding domain-like"/>
    <property type="match status" value="1"/>
</dbReference>
<dbReference type="AlphaFoldDB" id="A0A6S7IWK2"/>
<protein>
    <submittedName>
        <fullName evidence="1">Uncharacterized protein</fullName>
    </submittedName>
</protein>
<comment type="caution">
    <text evidence="1">The sequence shown here is derived from an EMBL/GenBank/DDBJ whole genome shotgun (WGS) entry which is preliminary data.</text>
</comment>
<dbReference type="Pfam" id="PF00754">
    <property type="entry name" value="F5_F8_type_C"/>
    <property type="match status" value="1"/>
</dbReference>